<dbReference type="EMBL" id="CAMXCT010000345">
    <property type="protein sequence ID" value="CAI3977459.1"/>
    <property type="molecule type" value="Genomic_DNA"/>
</dbReference>
<dbReference type="AlphaFoldDB" id="A0A9P1BQ97"/>
<dbReference type="SUPFAM" id="SSF81631">
    <property type="entry name" value="PAP/OAS1 substrate-binding domain"/>
    <property type="match status" value="1"/>
</dbReference>
<evidence type="ECO:0000313" key="4">
    <source>
        <dbReference type="EMBL" id="CAL4764771.1"/>
    </source>
</evidence>
<feature type="domain" description="Poly(A) RNA polymerase mitochondrial-like central palm" evidence="2">
    <location>
        <begin position="260"/>
        <end position="357"/>
    </location>
</feature>
<dbReference type="PANTHER" id="PTHR23092:SF15">
    <property type="entry name" value="INACTIVE NON-CANONICAL POLY(A) RNA POLYMERASE PROTEIN TRF4-2-RELATED"/>
    <property type="match status" value="1"/>
</dbReference>
<comment type="caution">
    <text evidence="3">The sequence shown here is derived from an EMBL/GenBank/DDBJ whole genome shotgun (WGS) entry which is preliminary data.</text>
</comment>
<protein>
    <submittedName>
        <fullName evidence="4">Poly(A) RNA polymerase protein 2 (DNA polymeras e kappa) (DNA polymerase sigma) (Topoisomerase 1-related protein TRF4)</fullName>
    </submittedName>
</protein>
<dbReference type="GO" id="GO:1990817">
    <property type="term" value="F:poly(A) RNA polymerase activity"/>
    <property type="evidence" value="ECO:0007669"/>
    <property type="project" value="InterPro"/>
</dbReference>
<evidence type="ECO:0000256" key="1">
    <source>
        <dbReference type="SAM" id="MobiDB-lite"/>
    </source>
</evidence>
<dbReference type="EMBL" id="CAMXCT030000345">
    <property type="protein sequence ID" value="CAL4764771.1"/>
    <property type="molecule type" value="Genomic_DNA"/>
</dbReference>
<dbReference type="GO" id="GO:0005730">
    <property type="term" value="C:nucleolus"/>
    <property type="evidence" value="ECO:0007669"/>
    <property type="project" value="TreeGrafter"/>
</dbReference>
<dbReference type="InterPro" id="IPR043519">
    <property type="entry name" value="NT_sf"/>
</dbReference>
<dbReference type="PANTHER" id="PTHR23092">
    <property type="entry name" value="POLY(A) RNA POLYMERASE"/>
    <property type="match status" value="1"/>
</dbReference>
<dbReference type="SUPFAM" id="SSF81301">
    <property type="entry name" value="Nucleotidyltransferase"/>
    <property type="match status" value="1"/>
</dbReference>
<dbReference type="InterPro" id="IPR045862">
    <property type="entry name" value="Trf4-like"/>
</dbReference>
<reference evidence="3" key="1">
    <citation type="submission" date="2022-10" db="EMBL/GenBank/DDBJ databases">
        <authorList>
            <person name="Chen Y."/>
            <person name="Dougan E. K."/>
            <person name="Chan C."/>
            <person name="Rhodes N."/>
            <person name="Thang M."/>
        </authorList>
    </citation>
    <scope>NUCLEOTIDE SEQUENCE</scope>
</reference>
<dbReference type="GO" id="GO:0003729">
    <property type="term" value="F:mRNA binding"/>
    <property type="evidence" value="ECO:0007669"/>
    <property type="project" value="TreeGrafter"/>
</dbReference>
<accession>A0A9P1BQ97</accession>
<feature type="region of interest" description="Disordered" evidence="1">
    <location>
        <begin position="198"/>
        <end position="220"/>
    </location>
</feature>
<reference evidence="4 5" key="2">
    <citation type="submission" date="2024-05" db="EMBL/GenBank/DDBJ databases">
        <authorList>
            <person name="Chen Y."/>
            <person name="Shah S."/>
            <person name="Dougan E. K."/>
            <person name="Thang M."/>
            <person name="Chan C."/>
        </authorList>
    </citation>
    <scope>NUCLEOTIDE SEQUENCE [LARGE SCALE GENOMIC DNA]</scope>
</reference>
<dbReference type="Pfam" id="PF22600">
    <property type="entry name" value="MTPAP-like_central"/>
    <property type="match status" value="1"/>
</dbReference>
<evidence type="ECO:0000259" key="2">
    <source>
        <dbReference type="Pfam" id="PF22600"/>
    </source>
</evidence>
<dbReference type="GO" id="GO:0031499">
    <property type="term" value="C:TRAMP complex"/>
    <property type="evidence" value="ECO:0007669"/>
    <property type="project" value="TreeGrafter"/>
</dbReference>
<proteinExistence type="predicted"/>
<gene>
    <name evidence="3" type="ORF">C1SCF055_LOCUS5597</name>
</gene>
<evidence type="ECO:0000313" key="5">
    <source>
        <dbReference type="Proteomes" id="UP001152797"/>
    </source>
</evidence>
<dbReference type="GO" id="GO:0043634">
    <property type="term" value="P:polyadenylation-dependent ncRNA catabolic process"/>
    <property type="evidence" value="ECO:0007669"/>
    <property type="project" value="TreeGrafter"/>
</dbReference>
<dbReference type="EMBL" id="CAMXCT020000345">
    <property type="protein sequence ID" value="CAL1130834.1"/>
    <property type="molecule type" value="Genomic_DNA"/>
</dbReference>
<dbReference type="OrthoDB" id="423342at2759"/>
<dbReference type="GO" id="GO:0031123">
    <property type="term" value="P:RNA 3'-end processing"/>
    <property type="evidence" value="ECO:0007669"/>
    <property type="project" value="TreeGrafter"/>
</dbReference>
<name>A0A9P1BQ97_9DINO</name>
<evidence type="ECO:0000313" key="3">
    <source>
        <dbReference type="EMBL" id="CAI3977459.1"/>
    </source>
</evidence>
<dbReference type="Proteomes" id="UP001152797">
    <property type="component" value="Unassembled WGS sequence"/>
</dbReference>
<feature type="compositionally biased region" description="Polar residues" evidence="1">
    <location>
        <begin position="198"/>
        <end position="210"/>
    </location>
</feature>
<dbReference type="Gene3D" id="3.30.460.10">
    <property type="entry name" value="Beta Polymerase, domain 2"/>
    <property type="match status" value="1"/>
</dbReference>
<dbReference type="InterPro" id="IPR054708">
    <property type="entry name" value="MTPAP-like_central"/>
</dbReference>
<organism evidence="3">
    <name type="scientific">Cladocopium goreaui</name>
    <dbReference type="NCBI Taxonomy" id="2562237"/>
    <lineage>
        <taxon>Eukaryota</taxon>
        <taxon>Sar</taxon>
        <taxon>Alveolata</taxon>
        <taxon>Dinophyceae</taxon>
        <taxon>Suessiales</taxon>
        <taxon>Symbiodiniaceae</taxon>
        <taxon>Cladocopium</taxon>
    </lineage>
</organism>
<keyword evidence="5" id="KW-1185">Reference proteome</keyword>
<sequence length="658" mass="71630">MVVHCVHLKAASVGQRILGLSSASTHPSRIVQHLPRAPVPADSICIPTFSMRNCRRQQGQRANRPRLAPKAEEVTATTGATVEGGSNLSRAGAAMETFMGVPSLQFVKFSDVKQALEAFMGEGTARAGTAEGPGAKVDASLAALSKRLQIFEGGSQAAKKLEELHLAARLQQERKCEDDTGDKDDIDAFSQSDAKTVATTSLHSEAGNESVSRDADVHSEQSYSELLTDASAAEDSLQHILARLQDESAQLSPLREWLFNTVRDAAKEALGENFERMILVGSVALQIDIPSSDVDAVTFTTGATGVDGIQALHATAAALRKQEPTLNVQVIATARVPILMVSTADHAVRMDMSVNQKLPDEHARWVGDLKIFREEQQIARDFLRSVKYWHSQRQIPGTKEGGYPALAWLFLALHVLTVHARGTSSSSQRPLKLLKEFFTLMGTDSTDGTMSKLTSWCAPPTWRTQGFWPFPSIQDPVTNMTSMTNSGGPHGAHFLTHEIPAATQLLYAAEFRRAQVLIAAAERTGSIAPLFEPRDRATSLPVAYDGDIALILKGGKIWAVEPLAVRQLRGGWKAPFLHRCDCQSQVRARVHGVDGRTGLLTPFPELRATMDFTPSEFVATVAQCRGERGVRRLAPGDLQLWQDMCQLLQKGEPLTSQL</sequence>